<accession>A0A1G6DY29</accession>
<reference evidence="2 3" key="1">
    <citation type="submission" date="2016-10" db="EMBL/GenBank/DDBJ databases">
        <authorList>
            <person name="de Groot N.N."/>
        </authorList>
    </citation>
    <scope>NUCLEOTIDE SEQUENCE [LARGE SCALE GENOMIC DNA]</scope>
    <source>
        <strain evidence="2 3">ATCC 35022</strain>
    </source>
</reference>
<proteinExistence type="predicted"/>
<dbReference type="Gene3D" id="3.30.70.100">
    <property type="match status" value="1"/>
</dbReference>
<dbReference type="PROSITE" id="PS51725">
    <property type="entry name" value="ABM"/>
    <property type="match status" value="1"/>
</dbReference>
<evidence type="ECO:0000259" key="1">
    <source>
        <dbReference type="PROSITE" id="PS51725"/>
    </source>
</evidence>
<evidence type="ECO:0000313" key="3">
    <source>
        <dbReference type="Proteomes" id="UP000199071"/>
    </source>
</evidence>
<dbReference type="Proteomes" id="UP000199071">
    <property type="component" value="Unassembled WGS sequence"/>
</dbReference>
<sequence length="104" mass="12490">MATQPRCTLTATLHARPEKRDELIKLLESFVPRSREEAGCLEYHFHVSDEDPNVFYFYENWTDRAALDVHLKLPYQTEWFAKHDEFLTRKAELQFFTMLSDYDK</sequence>
<keyword evidence="2" id="KW-0503">Monooxygenase</keyword>
<dbReference type="InterPro" id="IPR011008">
    <property type="entry name" value="Dimeric_a/b-barrel"/>
</dbReference>
<dbReference type="EMBL" id="FMXQ01000009">
    <property type="protein sequence ID" value="SDB50097.1"/>
    <property type="molecule type" value="Genomic_DNA"/>
</dbReference>
<dbReference type="AlphaFoldDB" id="A0A1G6DY29"/>
<dbReference type="RefSeq" id="WP_090879022.1">
    <property type="nucleotide sequence ID" value="NZ_FMXQ01000009.1"/>
</dbReference>
<dbReference type="InterPro" id="IPR007138">
    <property type="entry name" value="ABM_dom"/>
</dbReference>
<dbReference type="OrthoDB" id="287932at2"/>
<dbReference type="InterPro" id="IPR050744">
    <property type="entry name" value="AI-2_Isomerase_LsrG"/>
</dbReference>
<keyword evidence="2" id="KW-0560">Oxidoreductase</keyword>
<dbReference type="GO" id="GO:0004497">
    <property type="term" value="F:monooxygenase activity"/>
    <property type="evidence" value="ECO:0007669"/>
    <property type="project" value="UniProtKB-KW"/>
</dbReference>
<dbReference type="PANTHER" id="PTHR33336">
    <property type="entry name" value="QUINOL MONOOXYGENASE YGIN-RELATED"/>
    <property type="match status" value="1"/>
</dbReference>
<keyword evidence="3" id="KW-1185">Reference proteome</keyword>
<dbReference type="STRING" id="665467.SAMN02982931_03878"/>
<protein>
    <submittedName>
        <fullName evidence="2">Quinol monooxygenase YgiN</fullName>
    </submittedName>
</protein>
<feature type="domain" description="ABM" evidence="1">
    <location>
        <begin position="7"/>
        <end position="95"/>
    </location>
</feature>
<gene>
    <name evidence="2" type="ORF">SAMN02982931_03878</name>
</gene>
<organism evidence="2 3">
    <name type="scientific">Bauldia litoralis</name>
    <dbReference type="NCBI Taxonomy" id="665467"/>
    <lineage>
        <taxon>Bacteria</taxon>
        <taxon>Pseudomonadati</taxon>
        <taxon>Pseudomonadota</taxon>
        <taxon>Alphaproteobacteria</taxon>
        <taxon>Hyphomicrobiales</taxon>
        <taxon>Kaistiaceae</taxon>
        <taxon>Bauldia</taxon>
    </lineage>
</organism>
<dbReference type="Pfam" id="PF03992">
    <property type="entry name" value="ABM"/>
    <property type="match status" value="1"/>
</dbReference>
<evidence type="ECO:0000313" key="2">
    <source>
        <dbReference type="EMBL" id="SDB50097.1"/>
    </source>
</evidence>
<dbReference type="PANTHER" id="PTHR33336:SF3">
    <property type="entry name" value="ABM DOMAIN-CONTAINING PROTEIN"/>
    <property type="match status" value="1"/>
</dbReference>
<name>A0A1G6DY29_9HYPH</name>
<dbReference type="SUPFAM" id="SSF54909">
    <property type="entry name" value="Dimeric alpha+beta barrel"/>
    <property type="match status" value="1"/>
</dbReference>